<keyword evidence="1 4" id="KW-0808">Transferase</keyword>
<dbReference type="EMBL" id="BJZQ01000007">
    <property type="protein sequence ID" value="GEO89480.1"/>
    <property type="molecule type" value="Genomic_DNA"/>
</dbReference>
<protein>
    <submittedName>
        <fullName evidence="4">GNAT family acetyltransferase</fullName>
    </submittedName>
</protein>
<evidence type="ECO:0000313" key="4">
    <source>
        <dbReference type="EMBL" id="GEO89480.1"/>
    </source>
</evidence>
<dbReference type="PANTHER" id="PTHR43072:SF23">
    <property type="entry name" value="UPF0039 PROTEIN C11D3.02C"/>
    <property type="match status" value="1"/>
</dbReference>
<comment type="caution">
    <text evidence="4">The sequence shown here is derived from an EMBL/GenBank/DDBJ whole genome shotgun (WGS) entry which is preliminary data.</text>
</comment>
<dbReference type="RefSeq" id="WP_146827350.1">
    <property type="nucleotide sequence ID" value="NZ_BAAAYQ010000001.1"/>
</dbReference>
<dbReference type="AlphaFoldDB" id="A0A512HVN7"/>
<dbReference type="GO" id="GO:0016747">
    <property type="term" value="F:acyltransferase activity, transferring groups other than amino-acyl groups"/>
    <property type="evidence" value="ECO:0007669"/>
    <property type="project" value="InterPro"/>
</dbReference>
<proteinExistence type="predicted"/>
<organism evidence="4 5">
    <name type="scientific">Aeromicrobium flavum</name>
    <dbReference type="NCBI Taxonomy" id="416568"/>
    <lineage>
        <taxon>Bacteria</taxon>
        <taxon>Bacillati</taxon>
        <taxon>Actinomycetota</taxon>
        <taxon>Actinomycetes</taxon>
        <taxon>Propionibacteriales</taxon>
        <taxon>Nocardioidaceae</taxon>
        <taxon>Aeromicrobium</taxon>
    </lineage>
</organism>
<sequence>MDTLSLDGRTFELVRASEADVPAIVALLTDDDIGGSRESRDLTPYLEAFREVHATEAHLLLVVRDETGDAVGTLQLTLVPGLSRGGAKRLVIEGVRVAPATRGSGLGTALMRWAQAWGARNGATIAQLTSDKRRVDAHRFYVSLGYEPSHEGFKLEL</sequence>
<dbReference type="InterPro" id="IPR016181">
    <property type="entry name" value="Acyl_CoA_acyltransferase"/>
</dbReference>
<keyword evidence="2" id="KW-0012">Acyltransferase</keyword>
<dbReference type="PANTHER" id="PTHR43072">
    <property type="entry name" value="N-ACETYLTRANSFERASE"/>
    <property type="match status" value="1"/>
</dbReference>
<evidence type="ECO:0000256" key="2">
    <source>
        <dbReference type="ARBA" id="ARBA00023315"/>
    </source>
</evidence>
<evidence type="ECO:0000256" key="1">
    <source>
        <dbReference type="ARBA" id="ARBA00022679"/>
    </source>
</evidence>
<name>A0A512HVN7_9ACTN</name>
<dbReference type="Gene3D" id="3.40.630.30">
    <property type="match status" value="1"/>
</dbReference>
<keyword evidence="5" id="KW-1185">Reference proteome</keyword>
<dbReference type="PROSITE" id="PS51186">
    <property type="entry name" value="GNAT"/>
    <property type="match status" value="1"/>
</dbReference>
<dbReference type="SUPFAM" id="SSF55729">
    <property type="entry name" value="Acyl-CoA N-acyltransferases (Nat)"/>
    <property type="match status" value="1"/>
</dbReference>
<evidence type="ECO:0000313" key="5">
    <source>
        <dbReference type="Proteomes" id="UP000321769"/>
    </source>
</evidence>
<dbReference type="CDD" id="cd04301">
    <property type="entry name" value="NAT_SF"/>
    <property type="match status" value="1"/>
</dbReference>
<evidence type="ECO:0000259" key="3">
    <source>
        <dbReference type="PROSITE" id="PS51186"/>
    </source>
</evidence>
<dbReference type="Proteomes" id="UP000321769">
    <property type="component" value="Unassembled WGS sequence"/>
</dbReference>
<gene>
    <name evidence="4" type="ORF">AFL01nite_18070</name>
</gene>
<accession>A0A512HVN7</accession>
<reference evidence="4 5" key="1">
    <citation type="submission" date="2019-07" db="EMBL/GenBank/DDBJ databases">
        <title>Whole genome shotgun sequence of Aeromicrobium flavum NBRC 107625.</title>
        <authorList>
            <person name="Hosoyama A."/>
            <person name="Uohara A."/>
            <person name="Ohji S."/>
            <person name="Ichikawa N."/>
        </authorList>
    </citation>
    <scope>NUCLEOTIDE SEQUENCE [LARGE SCALE GENOMIC DNA]</scope>
    <source>
        <strain evidence="4 5">NBRC 107625</strain>
    </source>
</reference>
<dbReference type="InterPro" id="IPR000182">
    <property type="entry name" value="GNAT_dom"/>
</dbReference>
<dbReference type="Pfam" id="PF00583">
    <property type="entry name" value="Acetyltransf_1"/>
    <property type="match status" value="1"/>
</dbReference>
<dbReference type="OrthoDB" id="9789603at2"/>
<feature type="domain" description="N-acetyltransferase" evidence="3">
    <location>
        <begin position="11"/>
        <end position="157"/>
    </location>
</feature>